<keyword evidence="1" id="KW-0548">Nucleotidyltransferase</keyword>
<proteinExistence type="predicted"/>
<protein>
    <submittedName>
        <fullName evidence="1">DNA polymerase III subunit gamma/tau</fullName>
        <ecNumber evidence="1">2.7.7.7</ecNumber>
    </submittedName>
</protein>
<sequence length="541" mass="60324">MAYRALYREWRPKDFSHVVGQAPIIGTLRNQVVTNRIAHAYLFCGSRGTGKTSTAKILAKAINCLQPENGDPCGKCENCLRADNEETLDVIEIDAASNNGVDEMRELRDTVKYPPQYGKYKVYIIDEVHMLSTSAFNALLKTLEEPPAHIVFILATTEPQKLPETILSRCQRFDFGRIPSTEIAGRLKEAAEGSGAQVSDGALMMIARAADGGMRDALSILDMCLGYSDQVDEELVRNILGTSDTSFLFEFSKALSEQDASKVYLMIDRLMRDGKDPAVFAKDVCRHIRALLIAKTSPEDVSMIMDISGDEAAEYVRQSESMTVSRLMKILDLFMALETEMRYASTPRMALENASIKSCLRIEETDSQALNDRIIELEKRIDGLMRNPAAAAAAQIPVEETKTTRIQQPREERKVPQAAGRENSGNHAAVWKELMNTIRGKDMTAWSFLSQGRMIGCKNGRYLWQADRKEAEVQFITVLNMPERNKTICECLQQITGQACSFSAVPQGKSSETADNSGDDEYLESIYETFGKEPVNIVDEI</sequence>
<evidence type="ECO:0000313" key="1">
    <source>
        <dbReference type="EMBL" id="QUC67926.1"/>
    </source>
</evidence>
<name>A0AC61MY75_9FIRM</name>
<dbReference type="EC" id="2.7.7.7" evidence="1"/>
<accession>A0AC61MY75</accession>
<organism evidence="1 2">
    <name type="scientific">Aristaeella hokkaidonensis</name>
    <dbReference type="NCBI Taxonomy" id="3046382"/>
    <lineage>
        <taxon>Bacteria</taxon>
        <taxon>Bacillati</taxon>
        <taxon>Bacillota</taxon>
        <taxon>Clostridia</taxon>
        <taxon>Eubacteriales</taxon>
        <taxon>Aristaeellaceae</taxon>
        <taxon>Aristaeella</taxon>
    </lineage>
</organism>
<evidence type="ECO:0000313" key="2">
    <source>
        <dbReference type="Proteomes" id="UP000682782"/>
    </source>
</evidence>
<gene>
    <name evidence="1" type="primary">dnaX</name>
    <name evidence="1" type="ORF">JYE49_04290</name>
</gene>
<reference evidence="1" key="1">
    <citation type="submission" date="2021-01" db="EMBL/GenBank/DDBJ databases">
        <title>Complete genome sequence of Clostridiales bacterium R-7.</title>
        <authorList>
            <person name="Mahoney-Kurpe S.C."/>
            <person name="Palevich N."/>
            <person name="Koike S."/>
            <person name="Moon C.D."/>
            <person name="Attwood G.T."/>
        </authorList>
    </citation>
    <scope>NUCLEOTIDE SEQUENCE</scope>
    <source>
        <strain evidence="1">R-7</strain>
    </source>
</reference>
<keyword evidence="2" id="KW-1185">Reference proteome</keyword>
<keyword evidence="1" id="KW-0808">Transferase</keyword>
<dbReference type="Proteomes" id="UP000682782">
    <property type="component" value="Chromosome"/>
</dbReference>
<dbReference type="EMBL" id="CP068393">
    <property type="protein sequence ID" value="QUC67926.1"/>
    <property type="molecule type" value="Genomic_DNA"/>
</dbReference>